<dbReference type="PANTHER" id="PTHR35024">
    <property type="entry name" value="HYPOTHETICAL CYTOSOLIC PROTEIN"/>
    <property type="match status" value="1"/>
</dbReference>
<reference evidence="4" key="1">
    <citation type="journal article" date="2019" name="Int. J. Syst. Evol. Microbiol.">
        <title>The Global Catalogue of Microorganisms (GCM) 10K type strain sequencing project: providing services to taxonomists for standard genome sequencing and annotation.</title>
        <authorList>
            <consortium name="The Broad Institute Genomics Platform"/>
            <consortium name="The Broad Institute Genome Sequencing Center for Infectious Disease"/>
            <person name="Wu L."/>
            <person name="Ma J."/>
        </authorList>
    </citation>
    <scope>NUCLEOTIDE SEQUENCE [LARGE SCALE GENOMIC DNA]</scope>
    <source>
        <strain evidence="4">CCUG 62114</strain>
    </source>
</reference>
<proteinExistence type="inferred from homology"/>
<organism evidence="3 4">
    <name type="scientific">Pseudofulvibacter geojedonensis</name>
    <dbReference type="NCBI Taxonomy" id="1123758"/>
    <lineage>
        <taxon>Bacteria</taxon>
        <taxon>Pseudomonadati</taxon>
        <taxon>Bacteroidota</taxon>
        <taxon>Flavobacteriia</taxon>
        <taxon>Flavobacteriales</taxon>
        <taxon>Flavobacteriaceae</taxon>
        <taxon>Pseudofulvibacter</taxon>
    </lineage>
</organism>
<dbReference type="EMBL" id="JBHTJM010000009">
    <property type="protein sequence ID" value="MFD0964571.1"/>
    <property type="molecule type" value="Genomic_DNA"/>
</dbReference>
<evidence type="ECO:0000256" key="1">
    <source>
        <dbReference type="ARBA" id="ARBA00044755"/>
    </source>
</evidence>
<feature type="compositionally biased region" description="Polar residues" evidence="2">
    <location>
        <begin position="10"/>
        <end position="20"/>
    </location>
</feature>
<name>A0ABW3I472_9FLAO</name>
<keyword evidence="4" id="KW-1185">Reference proteome</keyword>
<evidence type="ECO:0000313" key="4">
    <source>
        <dbReference type="Proteomes" id="UP001596997"/>
    </source>
</evidence>
<protein>
    <submittedName>
        <fullName evidence="3">Polymer-forming cytoskeletal protein</fullName>
    </submittedName>
</protein>
<dbReference type="InterPro" id="IPR007607">
    <property type="entry name" value="BacA/B"/>
</dbReference>
<evidence type="ECO:0000256" key="2">
    <source>
        <dbReference type="SAM" id="MobiDB-lite"/>
    </source>
</evidence>
<comment type="similarity">
    <text evidence="1">Belongs to the bactofilin family.</text>
</comment>
<dbReference type="PANTHER" id="PTHR35024:SF4">
    <property type="entry name" value="POLYMER-FORMING CYTOSKELETAL PROTEIN"/>
    <property type="match status" value="1"/>
</dbReference>
<gene>
    <name evidence="3" type="ORF">ACFQ1O_11205</name>
</gene>
<accession>A0ABW3I472</accession>
<dbReference type="RefSeq" id="WP_377716113.1">
    <property type="nucleotide sequence ID" value="NZ_JBHTJM010000009.1"/>
</dbReference>
<sequence>MFSENKKTKSTASNTNQQNRIAQGTKIVGDLVSEGGFRIEGEIEGNINTNGKVVIGTSGKVNGTLICSNADIEGKFSGTLKVSGILSLKSSANVQGDVEVGKLAVEPNATFNATCVMRGTVKELNGDSGQKQSEKTA</sequence>
<dbReference type="Pfam" id="PF04519">
    <property type="entry name" value="Bactofilin"/>
    <property type="match status" value="1"/>
</dbReference>
<evidence type="ECO:0000313" key="3">
    <source>
        <dbReference type="EMBL" id="MFD0964571.1"/>
    </source>
</evidence>
<feature type="region of interest" description="Disordered" evidence="2">
    <location>
        <begin position="1"/>
        <end position="20"/>
    </location>
</feature>
<comment type="caution">
    <text evidence="3">The sequence shown here is derived from an EMBL/GenBank/DDBJ whole genome shotgun (WGS) entry which is preliminary data.</text>
</comment>
<dbReference type="Proteomes" id="UP001596997">
    <property type="component" value="Unassembled WGS sequence"/>
</dbReference>